<dbReference type="OrthoDB" id="9805770at2"/>
<evidence type="ECO:0000313" key="11">
    <source>
        <dbReference type="Proteomes" id="UP000466345"/>
    </source>
</evidence>
<dbReference type="Proteomes" id="UP000466345">
    <property type="component" value="Unassembled WGS sequence"/>
</dbReference>
<dbReference type="PROSITE" id="PS50968">
    <property type="entry name" value="BIOTINYL_LIPOYL"/>
    <property type="match status" value="1"/>
</dbReference>
<dbReference type="GO" id="GO:0016407">
    <property type="term" value="F:acetyltransferase activity"/>
    <property type="evidence" value="ECO:0007669"/>
    <property type="project" value="TreeGrafter"/>
</dbReference>
<evidence type="ECO:0000259" key="8">
    <source>
        <dbReference type="PROSITE" id="PS50968"/>
    </source>
</evidence>
<evidence type="ECO:0000256" key="6">
    <source>
        <dbReference type="RuleBase" id="RU003423"/>
    </source>
</evidence>
<feature type="compositionally biased region" description="Low complexity" evidence="7">
    <location>
        <begin position="80"/>
        <end position="102"/>
    </location>
</feature>
<accession>A0A7K0CGY5</accession>
<dbReference type="InterPro" id="IPR001078">
    <property type="entry name" value="2-oxoacid_DH_actylTfrase"/>
</dbReference>
<dbReference type="Gene3D" id="2.40.50.100">
    <property type="match status" value="1"/>
</dbReference>
<dbReference type="RefSeq" id="WP_153452347.1">
    <property type="nucleotide sequence ID" value="NZ_WEGJ01000008.1"/>
</dbReference>
<dbReference type="PANTHER" id="PTHR43178">
    <property type="entry name" value="DIHYDROLIPOAMIDE ACETYLTRANSFERASE COMPONENT OF PYRUVATE DEHYDROGENASE COMPLEX"/>
    <property type="match status" value="1"/>
</dbReference>
<evidence type="ECO:0000256" key="1">
    <source>
        <dbReference type="ARBA" id="ARBA00001938"/>
    </source>
</evidence>
<dbReference type="SUPFAM" id="SSF52777">
    <property type="entry name" value="CoA-dependent acyltransferases"/>
    <property type="match status" value="1"/>
</dbReference>
<keyword evidence="5 6" id="KW-0012">Acyltransferase</keyword>
<evidence type="ECO:0000256" key="3">
    <source>
        <dbReference type="ARBA" id="ARBA00022679"/>
    </source>
</evidence>
<keyword evidence="3 6" id="KW-0808">Transferase</keyword>
<dbReference type="InterPro" id="IPR023213">
    <property type="entry name" value="CAT-like_dom_sf"/>
</dbReference>
<dbReference type="FunFam" id="2.40.50.100:FF:000036">
    <property type="entry name" value="Dihydrolipoamide acetyltransferase component of pyruvate dehydrogenase complex"/>
    <property type="match status" value="1"/>
</dbReference>
<dbReference type="InterPro" id="IPR004167">
    <property type="entry name" value="PSBD"/>
</dbReference>
<comment type="cofactor">
    <cofactor evidence="1 6">
        <name>(R)-lipoate</name>
        <dbReference type="ChEBI" id="CHEBI:83088"/>
    </cofactor>
</comment>
<protein>
    <recommendedName>
        <fullName evidence="6">Dihydrolipoamide acetyltransferase component of pyruvate dehydrogenase complex</fullName>
        <ecNumber evidence="6">2.3.1.-</ecNumber>
    </recommendedName>
</protein>
<dbReference type="SUPFAM" id="SSF51230">
    <property type="entry name" value="Single hybrid motif"/>
    <property type="match status" value="1"/>
</dbReference>
<proteinExistence type="inferred from homology"/>
<reference evidence="10 11" key="1">
    <citation type="submission" date="2019-10" db="EMBL/GenBank/DDBJ databases">
        <title>Streptomyces smaragdinus sp. nov. and Streptomyces fabii sp. nov., isolated from the gut of fungus growing-termite Macrotermes natalensis.</title>
        <authorList>
            <person name="Schwitalla J."/>
            <person name="Benndorf R."/>
            <person name="Martin K."/>
            <person name="De Beer W."/>
            <person name="Kaster A.-K."/>
            <person name="Vollmers J."/>
            <person name="Poulsen M."/>
            <person name="Beemelmanns C."/>
        </authorList>
    </citation>
    <scope>NUCLEOTIDE SEQUENCE [LARGE SCALE GENOMIC DNA]</scope>
    <source>
        <strain evidence="10 11">RB5</strain>
    </source>
</reference>
<keyword evidence="10" id="KW-0670">Pyruvate</keyword>
<dbReference type="Gene3D" id="4.10.320.10">
    <property type="entry name" value="E3-binding domain"/>
    <property type="match status" value="1"/>
</dbReference>
<dbReference type="InterPro" id="IPR003016">
    <property type="entry name" value="2-oxoA_DH_lipoyl-BS"/>
</dbReference>
<dbReference type="EC" id="2.3.1.-" evidence="6"/>
<organism evidence="10 11">
    <name type="scientific">Streptomyces smaragdinus</name>
    <dbReference type="NCBI Taxonomy" id="2585196"/>
    <lineage>
        <taxon>Bacteria</taxon>
        <taxon>Bacillati</taxon>
        <taxon>Actinomycetota</taxon>
        <taxon>Actinomycetes</taxon>
        <taxon>Kitasatosporales</taxon>
        <taxon>Streptomycetaceae</taxon>
        <taxon>Streptomyces</taxon>
    </lineage>
</organism>
<dbReference type="Gene3D" id="3.30.559.10">
    <property type="entry name" value="Chloramphenicol acetyltransferase-like domain"/>
    <property type="match status" value="1"/>
</dbReference>
<evidence type="ECO:0000256" key="7">
    <source>
        <dbReference type="SAM" id="MobiDB-lite"/>
    </source>
</evidence>
<comment type="similarity">
    <text evidence="2 6">Belongs to the 2-oxoacid dehydrogenase family.</text>
</comment>
<dbReference type="FunFam" id="3.30.559.10:FF:000007">
    <property type="entry name" value="Dihydrolipoamide acetyltransferase component of pyruvate dehydrogenase complex"/>
    <property type="match status" value="1"/>
</dbReference>
<dbReference type="Pfam" id="PF00364">
    <property type="entry name" value="Biotin_lipoyl"/>
    <property type="match status" value="1"/>
</dbReference>
<dbReference type="PROSITE" id="PS51826">
    <property type="entry name" value="PSBD"/>
    <property type="match status" value="1"/>
</dbReference>
<dbReference type="EMBL" id="WEGJ01000008">
    <property type="protein sequence ID" value="MQY12749.1"/>
    <property type="molecule type" value="Genomic_DNA"/>
</dbReference>
<sequence>MTRFREFKMPDVGEGLTEAEILTWYVKPGDAVHDGMVVCEVETAKAAVELPIPFDGVVHELHFEAGSTVDVGTAIIAVDTDPGGGDAAPAPVAAEEPAAAEQAPKREPVLVGYGVSESSTKRRARKTVPEPATAALQTELNGSAAPAPAPPAPVPGVDRPLAKPPVRKLAKDLGVDLTAVVPTGAGGIVTREDVHAAVAVPPAPEPVVAEPAVAVPVAADARETRIPVKGVRKVTAQAMVASAFTAPHVTEFVTVDVTRTMKLVEELKADKDMAGLRVNPLLLVAKALLIAIRRHPDVNASWDEENQEIVLKHYVNLGIAAATPRGLIVPNIKDAHAQTLPELAASLGQLVSTAREGKTTPADMSGGTVTITNVGVFGVDTGTPILNPGESAILAFGAVKLQPWVHKGKVKPRQVTTLALSFDHRLVDGELGSRVLADVAAVLENPKKLITWG</sequence>
<gene>
    <name evidence="10" type="primary">pdhC</name>
    <name evidence="10" type="ORF">SRB5_28880</name>
</gene>
<evidence type="ECO:0000256" key="2">
    <source>
        <dbReference type="ARBA" id="ARBA00007317"/>
    </source>
</evidence>
<dbReference type="CDD" id="cd06849">
    <property type="entry name" value="lipoyl_domain"/>
    <property type="match status" value="1"/>
</dbReference>
<evidence type="ECO:0000313" key="10">
    <source>
        <dbReference type="EMBL" id="MQY12749.1"/>
    </source>
</evidence>
<dbReference type="InterPro" id="IPR011053">
    <property type="entry name" value="Single_hybrid_motif"/>
</dbReference>
<evidence type="ECO:0000256" key="4">
    <source>
        <dbReference type="ARBA" id="ARBA00022823"/>
    </source>
</evidence>
<dbReference type="SUPFAM" id="SSF47005">
    <property type="entry name" value="Peripheral subunit-binding domain of 2-oxo acid dehydrogenase complex"/>
    <property type="match status" value="1"/>
</dbReference>
<keyword evidence="4 6" id="KW-0450">Lipoyl</keyword>
<dbReference type="InterPro" id="IPR050743">
    <property type="entry name" value="2-oxoacid_DH_E2_comp"/>
</dbReference>
<keyword evidence="11" id="KW-1185">Reference proteome</keyword>
<dbReference type="AlphaFoldDB" id="A0A7K0CGY5"/>
<dbReference type="InterPro" id="IPR036625">
    <property type="entry name" value="E3-bd_dom_sf"/>
</dbReference>
<evidence type="ECO:0000259" key="9">
    <source>
        <dbReference type="PROSITE" id="PS51826"/>
    </source>
</evidence>
<dbReference type="GO" id="GO:0005737">
    <property type="term" value="C:cytoplasm"/>
    <property type="evidence" value="ECO:0007669"/>
    <property type="project" value="TreeGrafter"/>
</dbReference>
<feature type="domain" description="Lipoyl-binding" evidence="8">
    <location>
        <begin position="4"/>
        <end position="79"/>
    </location>
</feature>
<feature type="domain" description="Peripheral subunit-binding (PSBD)" evidence="9">
    <location>
        <begin position="161"/>
        <end position="198"/>
    </location>
</feature>
<feature type="region of interest" description="Disordered" evidence="7">
    <location>
        <begin position="80"/>
        <end position="104"/>
    </location>
</feature>
<dbReference type="PROSITE" id="PS00189">
    <property type="entry name" value="LIPOYL"/>
    <property type="match status" value="1"/>
</dbReference>
<name>A0A7K0CGY5_9ACTN</name>
<dbReference type="InterPro" id="IPR000089">
    <property type="entry name" value="Biotin_lipoyl"/>
</dbReference>
<dbReference type="PANTHER" id="PTHR43178:SF5">
    <property type="entry name" value="LIPOAMIDE ACYLTRANSFERASE COMPONENT OF BRANCHED-CHAIN ALPHA-KETO ACID DEHYDROGENASE COMPLEX, MITOCHONDRIAL"/>
    <property type="match status" value="1"/>
</dbReference>
<dbReference type="GO" id="GO:0031405">
    <property type="term" value="F:lipoic acid binding"/>
    <property type="evidence" value="ECO:0007669"/>
    <property type="project" value="TreeGrafter"/>
</dbReference>
<dbReference type="Pfam" id="PF02817">
    <property type="entry name" value="E3_binding"/>
    <property type="match status" value="1"/>
</dbReference>
<comment type="caution">
    <text evidence="10">The sequence shown here is derived from an EMBL/GenBank/DDBJ whole genome shotgun (WGS) entry which is preliminary data.</text>
</comment>
<dbReference type="Pfam" id="PF00198">
    <property type="entry name" value="2-oxoacid_dh"/>
    <property type="match status" value="1"/>
</dbReference>
<evidence type="ECO:0000256" key="5">
    <source>
        <dbReference type="ARBA" id="ARBA00023315"/>
    </source>
</evidence>